<dbReference type="PANTHER" id="PTHR47982">
    <property type="entry name" value="PROLINE-RICH RECEPTOR-LIKE PROTEIN KINASE PERK4"/>
    <property type="match status" value="1"/>
</dbReference>
<dbReference type="FunFam" id="1.10.510.10:FF:000173">
    <property type="entry name" value="proline-rich receptor-like protein kinase PERK8"/>
    <property type="match status" value="1"/>
</dbReference>
<dbReference type="InterPro" id="IPR011009">
    <property type="entry name" value="Kinase-like_dom_sf"/>
</dbReference>
<dbReference type="Gene3D" id="1.10.510.10">
    <property type="entry name" value="Transferase(Phosphotransferase) domain 1"/>
    <property type="match status" value="1"/>
</dbReference>
<sequence>MATVAPAPNPPSPAAPTPSGTAASPPPSIPSPPPPPQSSSPPPTPTISPPPQDDPTPPPPSSSQPPPPATPSTPPPSDSPPPSSPPPSQPSNPPSTLPPPAPPSNPPTSASPPSPSPPSTPQPPPNSRPPPPPSTPAPDIQPPPASTPPESSPPPPETPSRPPTSPPSPPRNSPPPPPPSIPPRGAPPPPNNASLPPTTPTLQPPPSGTNFTQSTPPPVIRLAPPPPSRNTPSSSSPPSSVNNETIPNASFDQNGGDGRIGTGAIVGIGVTLGILMLTLIGVIAWCIKKRRKSVSRVNGDYVIPSPFASSPLSDSSYTKTQSTTAPLMGSGSSSDFISSPAEPGGLMHSRSLFTYEEMVSATNGFSSQNLLGEGGFGCVYKGCLPDGREVAVKQLNIRGSQGEREFKAEVDIISRVHHRHLVSLVGYCISDSQRLLVYEYVPNNTLDYHLHEEGIPVLDWPHRIKIAVGAARGLAYLHQDCHPRIIHRDIKSSNILLDNNFEARVSDFGLAKLNPDANTHLTTRVMGTYGYVAPEYATSGKLTEKSDVYSFGVVLLELITGQKPLDPSQSPGKESLVERARPFMSHALVSGELGGLIDPRLDKNYVEEEMFRMIEAAAACVRHSAAKRPHMEQIVRALGDIAAADLTNGMKIGESEIVRTPEESEQFRIMQRMAFGGQDFSSALPPMAAMEDCNQMAADCIVLSCCCQCLFLQFLIYVFLKLPRRLLNRTRNYARKKLLKMRSRKKIETELVGRRTVKFGEMFADIYSNEESMCIDIGLLEEFKKSNADNNNIIEHLDMGEDRHQCIEEIERVFDEYHAKGEFGFGSFWRKEVSKMGSPSYSSSSSSLSSSSSPISWGRSRMASPRSSHNSTSSSTGRSSGGGKKQRKKKESGGFRAVQFELIEIVHSLSRSSYGSFQTIDKLIDYEKSPSGIWRNPSAS</sequence>
<evidence type="ECO:0000256" key="15">
    <source>
        <dbReference type="SAM" id="MobiDB-lite"/>
    </source>
</evidence>
<dbReference type="InterPro" id="IPR001245">
    <property type="entry name" value="Ser-Thr/Tyr_kinase_cat_dom"/>
</dbReference>
<dbReference type="FunFam" id="3.30.200.20:FF:000212">
    <property type="entry name" value="Proline-rich receptor-like protein kinase PERK8"/>
    <property type="match status" value="1"/>
</dbReference>
<evidence type="ECO:0000256" key="12">
    <source>
        <dbReference type="ARBA" id="ARBA00047899"/>
    </source>
</evidence>
<evidence type="ECO:0000256" key="1">
    <source>
        <dbReference type="ARBA" id="ARBA00004162"/>
    </source>
</evidence>
<feature type="compositionally biased region" description="Pro residues" evidence="15">
    <location>
        <begin position="7"/>
        <end position="16"/>
    </location>
</feature>
<keyword evidence="6 16" id="KW-0812">Transmembrane</keyword>
<organism evidence="18 19">
    <name type="scientific">Linum trigynum</name>
    <dbReference type="NCBI Taxonomy" id="586398"/>
    <lineage>
        <taxon>Eukaryota</taxon>
        <taxon>Viridiplantae</taxon>
        <taxon>Streptophyta</taxon>
        <taxon>Embryophyta</taxon>
        <taxon>Tracheophyta</taxon>
        <taxon>Spermatophyta</taxon>
        <taxon>Magnoliopsida</taxon>
        <taxon>eudicotyledons</taxon>
        <taxon>Gunneridae</taxon>
        <taxon>Pentapetalae</taxon>
        <taxon>rosids</taxon>
        <taxon>fabids</taxon>
        <taxon>Malpighiales</taxon>
        <taxon>Linaceae</taxon>
        <taxon>Linum</taxon>
    </lineage>
</organism>
<feature type="transmembrane region" description="Helical" evidence="16">
    <location>
        <begin position="264"/>
        <end position="287"/>
    </location>
</feature>
<feature type="compositionally biased region" description="Low complexity" evidence="15">
    <location>
        <begin position="230"/>
        <end position="240"/>
    </location>
</feature>
<dbReference type="PANTHER" id="PTHR47982:SF45">
    <property type="entry name" value="NON-SPECIFIC SERINE_THREONINE PROTEIN KINASE"/>
    <property type="match status" value="1"/>
</dbReference>
<feature type="region of interest" description="Disordered" evidence="15">
    <location>
        <begin position="312"/>
        <end position="334"/>
    </location>
</feature>
<evidence type="ECO:0000256" key="6">
    <source>
        <dbReference type="ARBA" id="ARBA00022692"/>
    </source>
</evidence>
<accession>A0AAV2GCK7</accession>
<evidence type="ECO:0000256" key="13">
    <source>
        <dbReference type="ARBA" id="ARBA00048679"/>
    </source>
</evidence>
<dbReference type="CDD" id="cd14066">
    <property type="entry name" value="STKc_IRAK"/>
    <property type="match status" value="1"/>
</dbReference>
<keyword evidence="10 16" id="KW-1133">Transmembrane helix</keyword>
<evidence type="ECO:0000313" key="19">
    <source>
        <dbReference type="Proteomes" id="UP001497516"/>
    </source>
</evidence>
<keyword evidence="4" id="KW-0723">Serine/threonine-protein kinase</keyword>
<keyword evidence="19" id="KW-1185">Reference proteome</keyword>
<dbReference type="AlphaFoldDB" id="A0AAV2GCK7"/>
<keyword evidence="11 16" id="KW-0472">Membrane</keyword>
<dbReference type="SMART" id="SM00220">
    <property type="entry name" value="S_TKc"/>
    <property type="match status" value="1"/>
</dbReference>
<feature type="region of interest" description="Disordered" evidence="15">
    <location>
        <begin position="839"/>
        <end position="893"/>
    </location>
</feature>
<evidence type="ECO:0000256" key="5">
    <source>
        <dbReference type="ARBA" id="ARBA00022679"/>
    </source>
</evidence>
<evidence type="ECO:0000259" key="17">
    <source>
        <dbReference type="PROSITE" id="PS50011"/>
    </source>
</evidence>
<dbReference type="PROSITE" id="PS00107">
    <property type="entry name" value="PROTEIN_KINASE_ATP"/>
    <property type="match status" value="1"/>
</dbReference>
<evidence type="ECO:0000256" key="9">
    <source>
        <dbReference type="ARBA" id="ARBA00022840"/>
    </source>
</evidence>
<feature type="compositionally biased region" description="Low complexity" evidence="15">
    <location>
        <begin position="864"/>
        <end position="878"/>
    </location>
</feature>
<evidence type="ECO:0000256" key="2">
    <source>
        <dbReference type="ARBA" id="ARBA00012513"/>
    </source>
</evidence>
<keyword evidence="9 14" id="KW-0067">ATP-binding</keyword>
<dbReference type="InterPro" id="IPR000719">
    <property type="entry name" value="Prot_kinase_dom"/>
</dbReference>
<evidence type="ECO:0000256" key="4">
    <source>
        <dbReference type="ARBA" id="ARBA00022527"/>
    </source>
</evidence>
<feature type="compositionally biased region" description="Low complexity" evidence="15">
    <location>
        <begin position="839"/>
        <end position="856"/>
    </location>
</feature>
<evidence type="ECO:0000256" key="14">
    <source>
        <dbReference type="PROSITE-ProRule" id="PRU10141"/>
    </source>
</evidence>
<name>A0AAV2GCK7_9ROSI</name>
<dbReference type="PRINTS" id="PR01217">
    <property type="entry name" value="PRICHEXTENSN"/>
</dbReference>
<evidence type="ECO:0000256" key="8">
    <source>
        <dbReference type="ARBA" id="ARBA00022777"/>
    </source>
</evidence>
<keyword evidence="8" id="KW-0418">Kinase</keyword>
<keyword evidence="5" id="KW-0808">Transferase</keyword>
<evidence type="ECO:0000313" key="18">
    <source>
        <dbReference type="EMBL" id="CAL1408389.1"/>
    </source>
</evidence>
<evidence type="ECO:0000256" key="10">
    <source>
        <dbReference type="ARBA" id="ARBA00022989"/>
    </source>
</evidence>
<keyword evidence="7 14" id="KW-0547">Nucleotide-binding</keyword>
<reference evidence="18 19" key="1">
    <citation type="submission" date="2024-04" db="EMBL/GenBank/DDBJ databases">
        <authorList>
            <person name="Fracassetti M."/>
        </authorList>
    </citation>
    <scope>NUCLEOTIDE SEQUENCE [LARGE SCALE GENOMIC DNA]</scope>
</reference>
<keyword evidence="3" id="KW-1003">Cell membrane</keyword>
<feature type="compositionally biased region" description="Polar residues" evidence="15">
    <location>
        <begin position="241"/>
        <end position="253"/>
    </location>
</feature>
<feature type="binding site" evidence="14">
    <location>
        <position position="393"/>
    </location>
    <ligand>
        <name>ATP</name>
        <dbReference type="ChEBI" id="CHEBI:30616"/>
    </ligand>
</feature>
<dbReference type="InterPro" id="IPR008271">
    <property type="entry name" value="Ser/Thr_kinase_AS"/>
</dbReference>
<comment type="catalytic activity">
    <reaction evidence="12">
        <text>L-threonyl-[protein] + ATP = O-phospho-L-threonyl-[protein] + ADP + H(+)</text>
        <dbReference type="Rhea" id="RHEA:46608"/>
        <dbReference type="Rhea" id="RHEA-COMP:11060"/>
        <dbReference type="Rhea" id="RHEA-COMP:11605"/>
        <dbReference type="ChEBI" id="CHEBI:15378"/>
        <dbReference type="ChEBI" id="CHEBI:30013"/>
        <dbReference type="ChEBI" id="CHEBI:30616"/>
        <dbReference type="ChEBI" id="CHEBI:61977"/>
        <dbReference type="ChEBI" id="CHEBI:456216"/>
        <dbReference type="EC" id="2.7.11.1"/>
    </reaction>
</comment>
<evidence type="ECO:0000256" key="3">
    <source>
        <dbReference type="ARBA" id="ARBA00022475"/>
    </source>
</evidence>
<evidence type="ECO:0000256" key="7">
    <source>
        <dbReference type="ARBA" id="ARBA00022741"/>
    </source>
</evidence>
<dbReference type="Pfam" id="PF07714">
    <property type="entry name" value="PK_Tyr_Ser-Thr"/>
    <property type="match status" value="1"/>
</dbReference>
<dbReference type="GO" id="GO:0004674">
    <property type="term" value="F:protein serine/threonine kinase activity"/>
    <property type="evidence" value="ECO:0007669"/>
    <property type="project" value="UniProtKB-KW"/>
</dbReference>
<dbReference type="PROSITE" id="PS50011">
    <property type="entry name" value="PROTEIN_KINASE_DOM"/>
    <property type="match status" value="1"/>
</dbReference>
<dbReference type="EMBL" id="OZ034821">
    <property type="protein sequence ID" value="CAL1408389.1"/>
    <property type="molecule type" value="Genomic_DNA"/>
</dbReference>
<dbReference type="Proteomes" id="UP001497516">
    <property type="component" value="Chromosome 8"/>
</dbReference>
<feature type="region of interest" description="Disordered" evidence="15">
    <location>
        <begin position="1"/>
        <end position="257"/>
    </location>
</feature>
<dbReference type="SUPFAM" id="SSF56112">
    <property type="entry name" value="Protein kinase-like (PK-like)"/>
    <property type="match status" value="1"/>
</dbReference>
<gene>
    <name evidence="18" type="ORF">LTRI10_LOCUS47990</name>
</gene>
<proteinExistence type="predicted"/>
<feature type="domain" description="Protein kinase" evidence="17">
    <location>
        <begin position="365"/>
        <end position="643"/>
    </location>
</feature>
<protein>
    <recommendedName>
        <fullName evidence="2">non-specific serine/threonine protein kinase</fullName>
        <ecNumber evidence="2">2.7.11.1</ecNumber>
    </recommendedName>
</protein>
<comment type="catalytic activity">
    <reaction evidence="13">
        <text>L-seryl-[protein] + ATP = O-phospho-L-seryl-[protein] + ADP + H(+)</text>
        <dbReference type="Rhea" id="RHEA:17989"/>
        <dbReference type="Rhea" id="RHEA-COMP:9863"/>
        <dbReference type="Rhea" id="RHEA-COMP:11604"/>
        <dbReference type="ChEBI" id="CHEBI:15378"/>
        <dbReference type="ChEBI" id="CHEBI:29999"/>
        <dbReference type="ChEBI" id="CHEBI:30616"/>
        <dbReference type="ChEBI" id="CHEBI:83421"/>
        <dbReference type="ChEBI" id="CHEBI:456216"/>
        <dbReference type="EC" id="2.7.11.1"/>
    </reaction>
</comment>
<comment type="subcellular location">
    <subcellularLocation>
        <location evidence="1">Cell membrane</location>
        <topology evidence="1">Single-pass membrane protein</topology>
    </subcellularLocation>
</comment>
<dbReference type="GO" id="GO:0005524">
    <property type="term" value="F:ATP binding"/>
    <property type="evidence" value="ECO:0007669"/>
    <property type="project" value="UniProtKB-UniRule"/>
</dbReference>
<dbReference type="EC" id="2.7.11.1" evidence="2"/>
<feature type="compositionally biased region" description="Pro residues" evidence="15">
    <location>
        <begin position="215"/>
        <end position="229"/>
    </location>
</feature>
<dbReference type="InterPro" id="IPR017441">
    <property type="entry name" value="Protein_kinase_ATP_BS"/>
</dbReference>
<evidence type="ECO:0000256" key="11">
    <source>
        <dbReference type="ARBA" id="ARBA00023136"/>
    </source>
</evidence>
<dbReference type="GO" id="GO:0005886">
    <property type="term" value="C:plasma membrane"/>
    <property type="evidence" value="ECO:0007669"/>
    <property type="project" value="UniProtKB-SubCell"/>
</dbReference>
<dbReference type="Gene3D" id="3.30.200.20">
    <property type="entry name" value="Phosphorylase Kinase, domain 1"/>
    <property type="match status" value="1"/>
</dbReference>
<evidence type="ECO:0000256" key="16">
    <source>
        <dbReference type="SAM" id="Phobius"/>
    </source>
</evidence>
<dbReference type="PROSITE" id="PS00108">
    <property type="entry name" value="PROTEIN_KINASE_ST"/>
    <property type="match status" value="1"/>
</dbReference>
<dbReference type="InterPro" id="IPR047117">
    <property type="entry name" value="PERK1-13-like"/>
</dbReference>
<feature type="transmembrane region" description="Helical" evidence="16">
    <location>
        <begin position="700"/>
        <end position="720"/>
    </location>
</feature>
<feature type="compositionally biased region" description="Pro residues" evidence="15">
    <location>
        <begin position="24"/>
        <end position="207"/>
    </location>
</feature>